<dbReference type="AlphaFoldDB" id="A0AA43Q4V3"/>
<dbReference type="Proteomes" id="UP001160519">
    <property type="component" value="Unassembled WGS sequence"/>
</dbReference>
<gene>
    <name evidence="1" type="ORF">PSU93_11600</name>
</gene>
<sequence length="57" mass="6403">MRKINALLKPHSQRLPLQSVNHKLAQLRQEQSNVQSDAPEYDAVVEKASTEHAALVN</sequence>
<evidence type="ECO:0000313" key="2">
    <source>
        <dbReference type="Proteomes" id="UP001160519"/>
    </source>
</evidence>
<proteinExistence type="predicted"/>
<keyword evidence="2" id="KW-1185">Reference proteome</keyword>
<name>A0AA43Q4V3_9GAMM</name>
<accession>A0AA43Q4V3</accession>
<organism evidence="1 2">
    <name type="scientific">Candidatus Methylobacter titanis</name>
    <dbReference type="NCBI Taxonomy" id="3053457"/>
    <lineage>
        <taxon>Bacteria</taxon>
        <taxon>Pseudomonadati</taxon>
        <taxon>Pseudomonadota</taxon>
        <taxon>Gammaproteobacteria</taxon>
        <taxon>Methylococcales</taxon>
        <taxon>Methylococcaceae</taxon>
        <taxon>Methylobacter</taxon>
    </lineage>
</organism>
<reference evidence="1" key="1">
    <citation type="submission" date="2023-01" db="EMBL/GenBank/DDBJ databases">
        <title>Biogeochemical cycle of methane in antarctic sediments.</title>
        <authorList>
            <person name="Roldan D.M."/>
            <person name="Menes R.J."/>
        </authorList>
    </citation>
    <scope>NUCLEOTIDE SEQUENCE [LARGE SCALE GENOMIC DNA]</scope>
    <source>
        <strain evidence="1">K-2018 MAG008</strain>
    </source>
</reference>
<protein>
    <submittedName>
        <fullName evidence="1">Uncharacterized protein</fullName>
    </submittedName>
</protein>
<evidence type="ECO:0000313" key="1">
    <source>
        <dbReference type="EMBL" id="MDI1231783.1"/>
    </source>
</evidence>
<dbReference type="EMBL" id="JAQSDF010000042">
    <property type="protein sequence ID" value="MDI1231783.1"/>
    <property type="molecule type" value="Genomic_DNA"/>
</dbReference>
<comment type="caution">
    <text evidence="1">The sequence shown here is derived from an EMBL/GenBank/DDBJ whole genome shotgun (WGS) entry which is preliminary data.</text>
</comment>